<feature type="compositionally biased region" description="Polar residues" evidence="2">
    <location>
        <begin position="116"/>
        <end position="143"/>
    </location>
</feature>
<evidence type="ECO:0000256" key="1">
    <source>
        <dbReference type="SAM" id="Coils"/>
    </source>
</evidence>
<proteinExistence type="predicted"/>
<feature type="compositionally biased region" description="Polar residues" evidence="2">
    <location>
        <begin position="260"/>
        <end position="304"/>
    </location>
</feature>
<evidence type="ECO:0000313" key="3">
    <source>
        <dbReference type="EMBL" id="KAG5446445.1"/>
    </source>
</evidence>
<feature type="compositionally biased region" description="Polar residues" evidence="2">
    <location>
        <begin position="87"/>
        <end position="102"/>
    </location>
</feature>
<keyword evidence="1" id="KW-0175">Coiled coil</keyword>
<name>A0A419Q0S2_CLOSI</name>
<organism evidence="3 4">
    <name type="scientific">Clonorchis sinensis</name>
    <name type="common">Chinese liver fluke</name>
    <dbReference type="NCBI Taxonomy" id="79923"/>
    <lineage>
        <taxon>Eukaryota</taxon>
        <taxon>Metazoa</taxon>
        <taxon>Spiralia</taxon>
        <taxon>Lophotrochozoa</taxon>
        <taxon>Platyhelminthes</taxon>
        <taxon>Trematoda</taxon>
        <taxon>Digenea</taxon>
        <taxon>Opisthorchiida</taxon>
        <taxon>Opisthorchiata</taxon>
        <taxon>Opisthorchiidae</taxon>
        <taxon>Clonorchis</taxon>
    </lineage>
</organism>
<sequence>MLPPIKYKVKSDVEPTDDRIEQKYAELLSYLKSPFYNGNNGNHRGDLATRILLHRSQVQTSLNGQNTEYKRKQRHDKKCLSDGVTKGSKSQVPNSISETGAVSDNPIKWKQDRSLRTSLTLSEKHPNPSSKTSPKLRSKSIGTRNVAAHGETRCGNPKKEKQLLGNQPGKTDSKSESEKYLNVMRWPAFQRFTDERILRWLQEKDEKLKEQNRRKKREQKSKRILAKEIKVQQQHRVQMAGAAYEAWLSNKSSKPKSNPGDLSQPKSASDCTLNVKNSSGSSSPLPLDTSSISDTPQDSASANSVPLKFEVPREHSPKMEETLRSCKVAETLGEPLYFTGAALVADERVLAVTSAEAKQATPVACEDPPRCETTTAEFTVSNVTSLRLTHKQWVKRKFIQARNAEQARWQAEERVSREKECNSAFLNYWRDVLRMHCHRPELNSGTADRKALGEILKQLNCCTLVVGAQLPKMQQKQSKKQTRRLTLRFPATLLMPESCTEEDIQEANRKLSIDHTVIVVGMCQQPNEQTILADSVVGRAQGWTGTKIKTL</sequence>
<dbReference type="AlphaFoldDB" id="A0A419Q0S2"/>
<dbReference type="InParanoid" id="A0A419Q0S2"/>
<accession>A0A419Q0S2</accession>
<comment type="caution">
    <text evidence="3">The sequence shown here is derived from an EMBL/GenBank/DDBJ whole genome shotgun (WGS) entry which is preliminary data.</text>
</comment>
<evidence type="ECO:0000313" key="4">
    <source>
        <dbReference type="Proteomes" id="UP000286415"/>
    </source>
</evidence>
<reference evidence="3 4" key="1">
    <citation type="journal article" date="2018" name="Biotechnol. Adv.">
        <title>Improved genomic resources and new bioinformatic workflow for the carcinogenic parasite Clonorchis sinensis: Biotechnological implications.</title>
        <authorList>
            <person name="Wang D."/>
            <person name="Korhonen P.K."/>
            <person name="Gasser R.B."/>
            <person name="Young N.D."/>
        </authorList>
    </citation>
    <scope>NUCLEOTIDE SEQUENCE [LARGE SCALE GENOMIC DNA]</scope>
    <source>
        <strain evidence="3">Cs-k2</strain>
    </source>
</reference>
<protein>
    <submittedName>
        <fullName evidence="3">Uncharacterized protein</fullName>
    </submittedName>
</protein>
<reference evidence="3 4" key="2">
    <citation type="journal article" date="2021" name="Genomics">
        <title>High-quality reference genome for Clonorchis sinensis.</title>
        <authorList>
            <person name="Young N.D."/>
            <person name="Stroehlein A.J."/>
            <person name="Kinkar L."/>
            <person name="Wang T."/>
            <person name="Sohn W.M."/>
            <person name="Chang B.C.H."/>
            <person name="Kaur P."/>
            <person name="Weisz D."/>
            <person name="Dudchenko O."/>
            <person name="Aiden E.L."/>
            <person name="Korhonen P.K."/>
            <person name="Gasser R.B."/>
        </authorList>
    </citation>
    <scope>NUCLEOTIDE SEQUENCE [LARGE SCALE GENOMIC DNA]</scope>
    <source>
        <strain evidence="3">Cs-k2</strain>
    </source>
</reference>
<feature type="region of interest" description="Disordered" evidence="2">
    <location>
        <begin position="62"/>
        <end position="177"/>
    </location>
</feature>
<feature type="compositionally biased region" description="Low complexity" evidence="2">
    <location>
        <begin position="250"/>
        <end position="259"/>
    </location>
</feature>
<gene>
    <name evidence="3" type="ORF">CSKR_105404</name>
</gene>
<feature type="coiled-coil region" evidence="1">
    <location>
        <begin position="198"/>
        <end position="228"/>
    </location>
</feature>
<dbReference type="Proteomes" id="UP000286415">
    <property type="component" value="Unassembled WGS sequence"/>
</dbReference>
<evidence type="ECO:0000256" key="2">
    <source>
        <dbReference type="SAM" id="MobiDB-lite"/>
    </source>
</evidence>
<keyword evidence="4" id="KW-1185">Reference proteome</keyword>
<dbReference type="EMBL" id="NIRI02000056">
    <property type="protein sequence ID" value="KAG5446445.1"/>
    <property type="molecule type" value="Genomic_DNA"/>
</dbReference>
<dbReference type="OrthoDB" id="6256441at2759"/>
<feature type="region of interest" description="Disordered" evidence="2">
    <location>
        <begin position="250"/>
        <end position="318"/>
    </location>
</feature>